<dbReference type="PANTHER" id="PTHR30572">
    <property type="entry name" value="MEMBRANE COMPONENT OF TRANSPORTER-RELATED"/>
    <property type="match status" value="1"/>
</dbReference>
<feature type="transmembrane region" description="Helical" evidence="6">
    <location>
        <begin position="523"/>
        <end position="544"/>
    </location>
</feature>
<comment type="subcellular location">
    <subcellularLocation>
        <location evidence="1">Cell membrane</location>
        <topology evidence="1">Multi-pass membrane protein</topology>
    </subcellularLocation>
</comment>
<evidence type="ECO:0000256" key="5">
    <source>
        <dbReference type="ARBA" id="ARBA00023136"/>
    </source>
</evidence>
<evidence type="ECO:0000256" key="3">
    <source>
        <dbReference type="ARBA" id="ARBA00022692"/>
    </source>
</evidence>
<name>A0A917J8E8_9SPHI</name>
<organism evidence="9 10">
    <name type="scientific">Mucilaginibacter galii</name>
    <dbReference type="NCBI Taxonomy" id="2005073"/>
    <lineage>
        <taxon>Bacteria</taxon>
        <taxon>Pseudomonadati</taxon>
        <taxon>Bacteroidota</taxon>
        <taxon>Sphingobacteriia</taxon>
        <taxon>Sphingobacteriales</taxon>
        <taxon>Sphingobacteriaceae</taxon>
        <taxon>Mucilaginibacter</taxon>
    </lineage>
</organism>
<feature type="domain" description="ABC3 transporter permease C-terminal" evidence="7">
    <location>
        <begin position="770"/>
        <end position="883"/>
    </location>
</feature>
<accession>A0A917J8E8</accession>
<feature type="transmembrane region" description="Helical" evidence="6">
    <location>
        <begin position="476"/>
        <end position="502"/>
    </location>
</feature>
<evidence type="ECO:0000259" key="7">
    <source>
        <dbReference type="Pfam" id="PF02687"/>
    </source>
</evidence>
<feature type="transmembrane region" description="Helical" evidence="6">
    <location>
        <begin position="767"/>
        <end position="791"/>
    </location>
</feature>
<feature type="domain" description="MacB-like periplasmic core" evidence="8">
    <location>
        <begin position="532"/>
        <end position="727"/>
    </location>
</feature>
<evidence type="ECO:0000256" key="2">
    <source>
        <dbReference type="ARBA" id="ARBA00022475"/>
    </source>
</evidence>
<dbReference type="GO" id="GO:0005886">
    <property type="term" value="C:plasma membrane"/>
    <property type="evidence" value="ECO:0007669"/>
    <property type="project" value="UniProtKB-SubCell"/>
</dbReference>
<dbReference type="GO" id="GO:0022857">
    <property type="term" value="F:transmembrane transporter activity"/>
    <property type="evidence" value="ECO:0007669"/>
    <property type="project" value="TreeGrafter"/>
</dbReference>
<dbReference type="EMBL" id="BMDO01000002">
    <property type="protein sequence ID" value="GGI50022.1"/>
    <property type="molecule type" value="Genomic_DNA"/>
</dbReference>
<feature type="domain" description="ABC3 transporter permease C-terminal" evidence="7">
    <location>
        <begin position="388"/>
        <end position="500"/>
    </location>
</feature>
<keyword evidence="5 6" id="KW-0472">Membrane</keyword>
<keyword evidence="3 6" id="KW-0812">Transmembrane</keyword>
<dbReference type="Pfam" id="PF02687">
    <property type="entry name" value="FtsX"/>
    <property type="match status" value="2"/>
</dbReference>
<dbReference type="InterPro" id="IPR003838">
    <property type="entry name" value="ABC3_permease_C"/>
</dbReference>
<reference evidence="9" key="2">
    <citation type="submission" date="2020-09" db="EMBL/GenBank/DDBJ databases">
        <authorList>
            <person name="Sun Q."/>
            <person name="Sedlacek I."/>
        </authorList>
    </citation>
    <scope>NUCLEOTIDE SEQUENCE</scope>
    <source>
        <strain evidence="9">CCM 8711</strain>
    </source>
</reference>
<keyword evidence="2" id="KW-1003">Cell membrane</keyword>
<keyword evidence="4 6" id="KW-1133">Transmembrane helix</keyword>
<dbReference type="Pfam" id="PF12704">
    <property type="entry name" value="MacB_PCD"/>
    <property type="match status" value="2"/>
</dbReference>
<protein>
    <submittedName>
        <fullName evidence="9">ABC transporter permease</fullName>
    </submittedName>
</protein>
<evidence type="ECO:0000259" key="8">
    <source>
        <dbReference type="Pfam" id="PF12704"/>
    </source>
</evidence>
<feature type="transmembrane region" description="Helical" evidence="6">
    <location>
        <begin position="382"/>
        <end position="404"/>
    </location>
</feature>
<feature type="transmembrane region" description="Helical" evidence="6">
    <location>
        <begin position="819"/>
        <end position="839"/>
    </location>
</feature>
<feature type="transmembrane region" description="Helical" evidence="6">
    <location>
        <begin position="127"/>
        <end position="147"/>
    </location>
</feature>
<evidence type="ECO:0000256" key="4">
    <source>
        <dbReference type="ARBA" id="ARBA00022989"/>
    </source>
</evidence>
<proteinExistence type="predicted"/>
<evidence type="ECO:0000313" key="10">
    <source>
        <dbReference type="Proteomes" id="UP000662074"/>
    </source>
</evidence>
<feature type="transmembrane region" description="Helical" evidence="6">
    <location>
        <begin position="438"/>
        <end position="456"/>
    </location>
</feature>
<evidence type="ECO:0000313" key="9">
    <source>
        <dbReference type="EMBL" id="GGI50022.1"/>
    </source>
</evidence>
<dbReference type="InterPro" id="IPR025857">
    <property type="entry name" value="MacB_PCD"/>
</dbReference>
<sequence length="890" mass="99097">MEEHIWNLVELYLSGEASTGNMEELRSLLVLYPSVYLSVKEFLLNYQDPDPRVSASQISAFLVDTNRAIADRQEQRHKPLQTAFALPLVAKTQRISRSQNIRSEAAMGMQFLKIALRNLQRNKSISFINITGLGIGIASAVLILLWVQNQYSYDQFHQNKSSIYQLINRQKAHGEINAWPNTPIPMAPAVKAQFAEVKDAVRINWVGSFVLKYGSKQLETEGFTTDPGFLKVFSFPLLKGNAATALNGTHSIVLTQKLANKLFGTADPMGKIMAVDSTRNFIVTGVLKDLPNNTTFNFEYLVPWSYMKEVGWENNSWDFSSIQTFVQLKPGVSEQRANNLFKNIYRQHGFNDGKEIFVHPLSKWWLYSKFENGRFVAGQAKVVHLFEVIALLIMLIACINYMNLGTARSARRAKEVGIRKVSGAGKGSLIKQFLGESVLIAFVAGLLGLCMVYVSLPFFNTLIGKELTVPVKEPYFWLSGIGFILFTGLVAGSYPAFYLSAFKPVNVLKGTFKGVTALIAPRKVLVVMQFTLAIVFIICTTVVYRQIKYAQTRDTGYDVNNLVYIYMKGNTAAKYDLIKNELQNSGAITQITRTNSPVLDIWTDNTYQGAKDKPEEKISFAEYLTDKGFTQTMNLPLLAGRDINVDEFASDTAAVLINQEAAKRMGFANPIGQNIKSWAGTFHIVGVVKNFVAGSPYRLSMPAVIQGSKKNFGTINLRLNNSNSVADNLSKIAAVFKKYNPDYPFNYSFLDDSYKIKFSRDHDAGKLAAVFSGLTIFISCLGLFALAACMAENRVKEIGIRKVLGASVTRIATLLTKDFLVLVLVAFVIASPIAWWLMSGWLQGYQYRVNISWWIFGITGVCALIIAISTVGYQALKAATSNPVKSLRSE</sequence>
<feature type="transmembrane region" description="Helical" evidence="6">
    <location>
        <begin position="851"/>
        <end position="876"/>
    </location>
</feature>
<dbReference type="Proteomes" id="UP000662074">
    <property type="component" value="Unassembled WGS sequence"/>
</dbReference>
<dbReference type="RefSeq" id="WP_229747055.1">
    <property type="nucleotide sequence ID" value="NZ_BMDO01000002.1"/>
</dbReference>
<evidence type="ECO:0000256" key="6">
    <source>
        <dbReference type="SAM" id="Phobius"/>
    </source>
</evidence>
<reference evidence="9" key="1">
    <citation type="journal article" date="2014" name="Int. J. Syst. Evol. Microbiol.">
        <title>Complete genome sequence of Corynebacterium casei LMG S-19264T (=DSM 44701T), isolated from a smear-ripened cheese.</title>
        <authorList>
            <consortium name="US DOE Joint Genome Institute (JGI-PGF)"/>
            <person name="Walter F."/>
            <person name="Albersmeier A."/>
            <person name="Kalinowski J."/>
            <person name="Ruckert C."/>
        </authorList>
    </citation>
    <scope>NUCLEOTIDE SEQUENCE</scope>
    <source>
        <strain evidence="9">CCM 8711</strain>
    </source>
</reference>
<feature type="domain" description="MacB-like periplasmic core" evidence="8">
    <location>
        <begin position="126"/>
        <end position="341"/>
    </location>
</feature>
<evidence type="ECO:0000256" key="1">
    <source>
        <dbReference type="ARBA" id="ARBA00004651"/>
    </source>
</evidence>
<dbReference type="InterPro" id="IPR050250">
    <property type="entry name" value="Macrolide_Exporter_MacB"/>
</dbReference>
<gene>
    <name evidence="9" type="ORF">GCM10011425_12340</name>
</gene>
<keyword evidence="10" id="KW-1185">Reference proteome</keyword>
<dbReference type="PANTHER" id="PTHR30572:SF18">
    <property type="entry name" value="ABC-TYPE MACROLIDE FAMILY EXPORT SYSTEM PERMEASE COMPONENT 2"/>
    <property type="match status" value="1"/>
</dbReference>
<comment type="caution">
    <text evidence="9">The sequence shown here is derived from an EMBL/GenBank/DDBJ whole genome shotgun (WGS) entry which is preliminary data.</text>
</comment>
<dbReference type="AlphaFoldDB" id="A0A917J8E8"/>